<dbReference type="RefSeq" id="WP_264143791.1">
    <property type="nucleotide sequence ID" value="NZ_JAOYEY010000047.1"/>
</dbReference>
<evidence type="ECO:0000313" key="3">
    <source>
        <dbReference type="Proteomes" id="UP001526147"/>
    </source>
</evidence>
<comment type="caution">
    <text evidence="2">The sequence shown here is derived from an EMBL/GenBank/DDBJ whole genome shotgun (WGS) entry which is preliminary data.</text>
</comment>
<feature type="chain" id="PRO_5045092366" evidence="1">
    <location>
        <begin position="26"/>
        <end position="225"/>
    </location>
</feature>
<reference evidence="2 3" key="1">
    <citation type="submission" date="2022-10" db="EMBL/GenBank/DDBJ databases">
        <title>Draft genome assembly of moderately radiation resistant bacterium Metabacillus halosaccharovorans.</title>
        <authorList>
            <person name="Pal S."/>
            <person name="Gopinathan A."/>
        </authorList>
    </citation>
    <scope>NUCLEOTIDE SEQUENCE [LARGE SCALE GENOMIC DNA]</scope>
    <source>
        <strain evidence="2 3">VITHBRA001</strain>
    </source>
</reference>
<keyword evidence="3" id="KW-1185">Reference proteome</keyword>
<evidence type="ECO:0000256" key="1">
    <source>
        <dbReference type="SAM" id="SignalP"/>
    </source>
</evidence>
<organism evidence="2 3">
    <name type="scientific">Metabacillus halosaccharovorans</name>
    <dbReference type="NCBI Taxonomy" id="930124"/>
    <lineage>
        <taxon>Bacteria</taxon>
        <taxon>Bacillati</taxon>
        <taxon>Bacillota</taxon>
        <taxon>Bacilli</taxon>
        <taxon>Bacillales</taxon>
        <taxon>Bacillaceae</taxon>
        <taxon>Metabacillus</taxon>
    </lineage>
</organism>
<dbReference type="InterPro" id="IPR025056">
    <property type="entry name" value="DUF3993"/>
</dbReference>
<accession>A0ABT3DK55</accession>
<dbReference type="Pfam" id="PF13158">
    <property type="entry name" value="DUF3993"/>
    <property type="match status" value="1"/>
</dbReference>
<keyword evidence="1" id="KW-0732">Signal</keyword>
<proteinExistence type="predicted"/>
<gene>
    <name evidence="2" type="ORF">OIH86_17505</name>
</gene>
<name>A0ABT3DK55_9BACI</name>
<dbReference type="EMBL" id="JAOYEY010000047">
    <property type="protein sequence ID" value="MCV9887437.1"/>
    <property type="molecule type" value="Genomic_DNA"/>
</dbReference>
<sequence length="225" mass="26505">MRQYKVCCSLLIIAFLLVFSHPVFAADLENLNRENILSHLQDAFKAQQSLSEKPREKAEMVQILSEYFNKDITNQYLKKNLFEEDGKYIVYGTDFPIYVIPFFTYDEKTKIVEENDQIVVYEFFPASNDGPVSYDDHYEWVKLTKTQKGLMVTDIKNYAKNLEEIGQNKTNGQEVKVTINSEEDTQKVDDHNEGRYLLNQHLSQILLPYFYSKTISHNFFYEKIM</sequence>
<evidence type="ECO:0000313" key="2">
    <source>
        <dbReference type="EMBL" id="MCV9887437.1"/>
    </source>
</evidence>
<protein>
    <submittedName>
        <fullName evidence="2">DUF3993 domain-containing protein</fullName>
    </submittedName>
</protein>
<dbReference type="Proteomes" id="UP001526147">
    <property type="component" value="Unassembled WGS sequence"/>
</dbReference>
<feature type="signal peptide" evidence="1">
    <location>
        <begin position="1"/>
        <end position="25"/>
    </location>
</feature>